<evidence type="ECO:0000313" key="3">
    <source>
        <dbReference type="Proteomes" id="UP000197138"/>
    </source>
</evidence>
<name>A0A218VT46_PUNGR</name>
<gene>
    <name evidence="2" type="ORF">CDL15_Pgr026253</name>
</gene>
<feature type="region of interest" description="Disordered" evidence="1">
    <location>
        <begin position="1"/>
        <end position="30"/>
    </location>
</feature>
<proteinExistence type="predicted"/>
<evidence type="ECO:0000256" key="1">
    <source>
        <dbReference type="SAM" id="MobiDB-lite"/>
    </source>
</evidence>
<sequence length="94" mass="10105">MGRGRQSAAPTAQPRSLVPTEDANNLGGGVGFADWRPPLWIDRGPPSQRSSVDPRLGPLIGYPDPSTKVAGVLLRYRRAWSSDWGSRLAAPTPN</sequence>
<organism evidence="2 3">
    <name type="scientific">Punica granatum</name>
    <name type="common">Pomegranate</name>
    <dbReference type="NCBI Taxonomy" id="22663"/>
    <lineage>
        <taxon>Eukaryota</taxon>
        <taxon>Viridiplantae</taxon>
        <taxon>Streptophyta</taxon>
        <taxon>Embryophyta</taxon>
        <taxon>Tracheophyta</taxon>
        <taxon>Spermatophyta</taxon>
        <taxon>Magnoliopsida</taxon>
        <taxon>eudicotyledons</taxon>
        <taxon>Gunneridae</taxon>
        <taxon>Pentapetalae</taxon>
        <taxon>rosids</taxon>
        <taxon>malvids</taxon>
        <taxon>Myrtales</taxon>
        <taxon>Lythraceae</taxon>
        <taxon>Punica</taxon>
    </lineage>
</organism>
<protein>
    <submittedName>
        <fullName evidence="2">Uncharacterized protein</fullName>
    </submittedName>
</protein>
<evidence type="ECO:0000313" key="2">
    <source>
        <dbReference type="EMBL" id="OWM63493.1"/>
    </source>
</evidence>
<accession>A0A218VT46</accession>
<dbReference type="AlphaFoldDB" id="A0A218VT46"/>
<dbReference type="EMBL" id="MTKT01005977">
    <property type="protein sequence ID" value="OWM63493.1"/>
    <property type="molecule type" value="Genomic_DNA"/>
</dbReference>
<reference evidence="3" key="1">
    <citation type="journal article" date="2017" name="Plant J.">
        <title>The pomegranate (Punica granatum L.) genome and the genomics of punicalagin biosynthesis.</title>
        <authorList>
            <person name="Qin G."/>
            <person name="Xu C."/>
            <person name="Ming R."/>
            <person name="Tang H."/>
            <person name="Guyot R."/>
            <person name="Kramer E.M."/>
            <person name="Hu Y."/>
            <person name="Yi X."/>
            <person name="Qi Y."/>
            <person name="Xu X."/>
            <person name="Gao Z."/>
            <person name="Pan H."/>
            <person name="Jian J."/>
            <person name="Tian Y."/>
            <person name="Yue Z."/>
            <person name="Xu Y."/>
        </authorList>
    </citation>
    <scope>NUCLEOTIDE SEQUENCE [LARGE SCALE GENOMIC DNA]</scope>
    <source>
        <strain evidence="3">cv. Dabenzi</strain>
    </source>
</reference>
<comment type="caution">
    <text evidence="2">The sequence shown here is derived from an EMBL/GenBank/DDBJ whole genome shotgun (WGS) entry which is preliminary data.</text>
</comment>
<dbReference type="Proteomes" id="UP000197138">
    <property type="component" value="Unassembled WGS sequence"/>
</dbReference>